<protein>
    <submittedName>
        <fullName evidence="1">Uncharacterized protein</fullName>
    </submittedName>
</protein>
<keyword evidence="2" id="KW-1185">Reference proteome</keyword>
<dbReference type="EMBL" id="JADNRY010000024">
    <property type="protein sequence ID" value="KAF9072460.1"/>
    <property type="molecule type" value="Genomic_DNA"/>
</dbReference>
<evidence type="ECO:0000313" key="1">
    <source>
        <dbReference type="EMBL" id="KAF9072460.1"/>
    </source>
</evidence>
<comment type="caution">
    <text evidence="1">The sequence shown here is derived from an EMBL/GenBank/DDBJ whole genome shotgun (WGS) entry which is preliminary data.</text>
</comment>
<dbReference type="AlphaFoldDB" id="A0A9P5Q2M3"/>
<reference evidence="1" key="1">
    <citation type="submission" date="2020-11" db="EMBL/GenBank/DDBJ databases">
        <authorList>
            <consortium name="DOE Joint Genome Institute"/>
            <person name="Ahrendt S."/>
            <person name="Riley R."/>
            <person name="Andreopoulos W."/>
            <person name="Labutti K."/>
            <person name="Pangilinan J."/>
            <person name="Ruiz-Duenas F.J."/>
            <person name="Barrasa J.M."/>
            <person name="Sanchez-Garcia M."/>
            <person name="Camarero S."/>
            <person name="Miyauchi S."/>
            <person name="Serrano A."/>
            <person name="Linde D."/>
            <person name="Babiker R."/>
            <person name="Drula E."/>
            <person name="Ayuso-Fernandez I."/>
            <person name="Pacheco R."/>
            <person name="Padilla G."/>
            <person name="Ferreira P."/>
            <person name="Barriuso J."/>
            <person name="Kellner H."/>
            <person name="Castanera R."/>
            <person name="Alfaro M."/>
            <person name="Ramirez L."/>
            <person name="Pisabarro A.G."/>
            <person name="Kuo A."/>
            <person name="Tritt A."/>
            <person name="Lipzen A."/>
            <person name="He G."/>
            <person name="Yan M."/>
            <person name="Ng V."/>
            <person name="Cullen D."/>
            <person name="Martin F."/>
            <person name="Rosso M.-N."/>
            <person name="Henrissat B."/>
            <person name="Hibbett D."/>
            <person name="Martinez A.T."/>
            <person name="Grigoriev I.V."/>
        </authorList>
    </citation>
    <scope>NUCLEOTIDE SEQUENCE</scope>
    <source>
        <strain evidence="1">AH 40177</strain>
    </source>
</reference>
<proteinExistence type="predicted"/>
<dbReference type="Proteomes" id="UP000772434">
    <property type="component" value="Unassembled WGS sequence"/>
</dbReference>
<gene>
    <name evidence="1" type="ORF">BDP27DRAFT_414490</name>
</gene>
<name>A0A9P5Q2M3_9AGAR</name>
<sequence length="258" mass="28379">MNEVGGNVYGNSNFSSSDIYNPNGSESNIPLTAKNNQYGLLPGQGSLIPLVRSTSTLAPAISSTLRNPNNRVFLQKIGMGTRQHRLGQLRILTITHHPKTKSDLIESVKQQVLVTSQVLEFLLVFRITLGHNLLKQFLHLRLYPQFNHRLLLISTATQYASSTSHPYTPYQAQTRTQTQFVSYNNPPDQFSTPGYPSHPASPVVTAMHSPVSTPTHYAPQAYTPQHAYEPTNATYHTAMASSDSLGFPPSGHGPPPGY</sequence>
<evidence type="ECO:0000313" key="2">
    <source>
        <dbReference type="Proteomes" id="UP000772434"/>
    </source>
</evidence>
<organism evidence="1 2">
    <name type="scientific">Rhodocollybia butyracea</name>
    <dbReference type="NCBI Taxonomy" id="206335"/>
    <lineage>
        <taxon>Eukaryota</taxon>
        <taxon>Fungi</taxon>
        <taxon>Dikarya</taxon>
        <taxon>Basidiomycota</taxon>
        <taxon>Agaricomycotina</taxon>
        <taxon>Agaricomycetes</taxon>
        <taxon>Agaricomycetidae</taxon>
        <taxon>Agaricales</taxon>
        <taxon>Marasmiineae</taxon>
        <taxon>Omphalotaceae</taxon>
        <taxon>Rhodocollybia</taxon>
    </lineage>
</organism>
<accession>A0A9P5Q2M3</accession>